<keyword evidence="6 7" id="KW-0472">Membrane</keyword>
<keyword evidence="2" id="KW-0813">Transport</keyword>
<dbReference type="PANTHER" id="PTHR30193:SF37">
    <property type="entry name" value="INNER MEMBRANE ABC TRANSPORTER PERMEASE PROTEIN YCJO"/>
    <property type="match status" value="1"/>
</dbReference>
<dbReference type="InterPro" id="IPR051393">
    <property type="entry name" value="ABC_transporter_permease"/>
</dbReference>
<reference evidence="9 10" key="1">
    <citation type="submission" date="2023-07" db="EMBL/GenBank/DDBJ databases">
        <title>Genomic Encyclopedia of Type Strains, Phase IV (KMG-IV): sequencing the most valuable type-strain genomes for metagenomic binning, comparative biology and taxonomic classification.</title>
        <authorList>
            <person name="Goeker M."/>
        </authorList>
    </citation>
    <scope>NUCLEOTIDE SEQUENCE [LARGE SCALE GENOMIC DNA]</scope>
    <source>
        <strain evidence="9 10">DSM 29005</strain>
    </source>
</reference>
<evidence type="ECO:0000256" key="4">
    <source>
        <dbReference type="ARBA" id="ARBA00022692"/>
    </source>
</evidence>
<feature type="transmembrane region" description="Helical" evidence="7">
    <location>
        <begin position="280"/>
        <end position="301"/>
    </location>
</feature>
<evidence type="ECO:0000256" key="6">
    <source>
        <dbReference type="ARBA" id="ARBA00023136"/>
    </source>
</evidence>
<keyword evidence="3" id="KW-1003">Cell membrane</keyword>
<evidence type="ECO:0000259" key="8">
    <source>
        <dbReference type="PROSITE" id="PS50928"/>
    </source>
</evidence>
<comment type="subcellular location">
    <subcellularLocation>
        <location evidence="1">Cell membrane</location>
        <topology evidence="1">Multi-pass membrane protein</topology>
    </subcellularLocation>
</comment>
<accession>A0ABT9ZK67</accession>
<dbReference type="EMBL" id="JAUSUD010000018">
    <property type="protein sequence ID" value="MDQ0232162.1"/>
    <property type="molecule type" value="Genomic_DNA"/>
</dbReference>
<protein>
    <submittedName>
        <fullName evidence="9">Sn-glycerol 3-phosphate transport system permease protein</fullName>
    </submittedName>
</protein>
<feature type="transmembrane region" description="Helical" evidence="7">
    <location>
        <begin position="215"/>
        <end position="237"/>
    </location>
</feature>
<dbReference type="InterPro" id="IPR035906">
    <property type="entry name" value="MetI-like_sf"/>
</dbReference>
<feature type="transmembrane region" description="Helical" evidence="7">
    <location>
        <begin position="124"/>
        <end position="157"/>
    </location>
</feature>
<dbReference type="SUPFAM" id="SSF161098">
    <property type="entry name" value="MetI-like"/>
    <property type="match status" value="1"/>
</dbReference>
<organism evidence="9 10">
    <name type="scientific">Metabacillus malikii</name>
    <dbReference type="NCBI Taxonomy" id="1504265"/>
    <lineage>
        <taxon>Bacteria</taxon>
        <taxon>Bacillati</taxon>
        <taxon>Bacillota</taxon>
        <taxon>Bacilli</taxon>
        <taxon>Bacillales</taxon>
        <taxon>Bacillaceae</taxon>
        <taxon>Metabacillus</taxon>
    </lineage>
</organism>
<dbReference type="RefSeq" id="WP_307344179.1">
    <property type="nucleotide sequence ID" value="NZ_JAUSUD010000018.1"/>
</dbReference>
<dbReference type="CDD" id="cd06261">
    <property type="entry name" value="TM_PBP2"/>
    <property type="match status" value="1"/>
</dbReference>
<evidence type="ECO:0000313" key="10">
    <source>
        <dbReference type="Proteomes" id="UP001234495"/>
    </source>
</evidence>
<evidence type="ECO:0000256" key="5">
    <source>
        <dbReference type="ARBA" id="ARBA00022989"/>
    </source>
</evidence>
<name>A0ABT9ZK67_9BACI</name>
<evidence type="ECO:0000256" key="7">
    <source>
        <dbReference type="SAM" id="Phobius"/>
    </source>
</evidence>
<feature type="domain" description="ABC transmembrane type-1" evidence="8">
    <location>
        <begin position="83"/>
        <end position="297"/>
    </location>
</feature>
<dbReference type="Gene3D" id="1.10.3720.10">
    <property type="entry name" value="MetI-like"/>
    <property type="match status" value="1"/>
</dbReference>
<comment type="caution">
    <text evidence="9">The sequence shown here is derived from an EMBL/GenBank/DDBJ whole genome shotgun (WGS) entry which is preliminary data.</text>
</comment>
<feature type="transmembrane region" description="Helical" evidence="7">
    <location>
        <begin position="169"/>
        <end position="194"/>
    </location>
</feature>
<evidence type="ECO:0000256" key="2">
    <source>
        <dbReference type="ARBA" id="ARBA00022448"/>
    </source>
</evidence>
<feature type="transmembrane region" description="Helical" evidence="7">
    <location>
        <begin position="23"/>
        <end position="45"/>
    </location>
</feature>
<proteinExistence type="predicted"/>
<evidence type="ECO:0000313" key="9">
    <source>
        <dbReference type="EMBL" id="MDQ0232162.1"/>
    </source>
</evidence>
<evidence type="ECO:0000256" key="1">
    <source>
        <dbReference type="ARBA" id="ARBA00004651"/>
    </source>
</evidence>
<dbReference type="Proteomes" id="UP001234495">
    <property type="component" value="Unassembled WGS sequence"/>
</dbReference>
<keyword evidence="4 7" id="KW-0812">Transmembrane</keyword>
<dbReference type="InterPro" id="IPR000515">
    <property type="entry name" value="MetI-like"/>
</dbReference>
<keyword evidence="5 7" id="KW-1133">Transmembrane helix</keyword>
<dbReference type="PROSITE" id="PS50928">
    <property type="entry name" value="ABC_TM1"/>
    <property type="match status" value="1"/>
</dbReference>
<sequence length="309" mass="35177">MSTFGVELKNSFLKRISVSKQAWVAYSLLIPSLIVFTIFMFWPFLYTIYLSFFDWNMISPTKEFVGLSNYVDVLSDPNTYKVFGNTAIYIVLLLLINCSVPYVFAFVLDLVLTKFNGFYKSAMFLPAFISLVVGSILFTWILNPVSGPLAIIFGWLGLEIPIWSKTDGWVILVLTIITSWKIFGYNFILLYASINGISREIIEAARVDNVPLWKIFFTIVVPMSGSTGIYIFIITIVQGLQYVFTPIKVITQGGPNYGSSNVIYHAYHEAFVLYRTGHSAALSILTMLIFLLLLIVEFRFVERGIYYEN</sequence>
<feature type="transmembrane region" description="Helical" evidence="7">
    <location>
        <begin position="87"/>
        <end position="112"/>
    </location>
</feature>
<evidence type="ECO:0000256" key="3">
    <source>
        <dbReference type="ARBA" id="ARBA00022475"/>
    </source>
</evidence>
<keyword evidence="10" id="KW-1185">Reference proteome</keyword>
<gene>
    <name evidence="9" type="ORF">J2S19_003449</name>
</gene>
<dbReference type="PANTHER" id="PTHR30193">
    <property type="entry name" value="ABC TRANSPORTER PERMEASE PROTEIN"/>
    <property type="match status" value="1"/>
</dbReference>